<reference evidence="1" key="1">
    <citation type="submission" date="2022-05" db="EMBL/GenBank/DDBJ databases">
        <title>Chromosome-level genome of Chaenocephalus aceratus.</title>
        <authorList>
            <person name="Park H."/>
        </authorList>
    </citation>
    <scope>NUCLEOTIDE SEQUENCE</scope>
    <source>
        <strain evidence="1">KU_202001</strain>
    </source>
</reference>
<protein>
    <submittedName>
        <fullName evidence="1">Uncharacterized protein</fullName>
    </submittedName>
</protein>
<comment type="caution">
    <text evidence="1">The sequence shown here is derived from an EMBL/GenBank/DDBJ whole genome shotgun (WGS) entry which is preliminary data.</text>
</comment>
<gene>
    <name evidence="1" type="ORF">KUCAC02_026277</name>
</gene>
<organism evidence="1 2">
    <name type="scientific">Chaenocephalus aceratus</name>
    <name type="common">Blackfin icefish</name>
    <name type="synonym">Chaenichthys aceratus</name>
    <dbReference type="NCBI Taxonomy" id="36190"/>
    <lineage>
        <taxon>Eukaryota</taxon>
        <taxon>Metazoa</taxon>
        <taxon>Chordata</taxon>
        <taxon>Craniata</taxon>
        <taxon>Vertebrata</taxon>
        <taxon>Euteleostomi</taxon>
        <taxon>Actinopterygii</taxon>
        <taxon>Neopterygii</taxon>
        <taxon>Teleostei</taxon>
        <taxon>Neoteleostei</taxon>
        <taxon>Acanthomorphata</taxon>
        <taxon>Eupercaria</taxon>
        <taxon>Perciformes</taxon>
        <taxon>Notothenioidei</taxon>
        <taxon>Channichthyidae</taxon>
        <taxon>Chaenocephalus</taxon>
    </lineage>
</organism>
<accession>A0ACB9VXT0</accession>
<evidence type="ECO:0000313" key="2">
    <source>
        <dbReference type="Proteomes" id="UP001057452"/>
    </source>
</evidence>
<name>A0ACB9VXT0_CHAAC</name>
<dbReference type="EMBL" id="CM043799">
    <property type="protein sequence ID" value="KAI4804657.1"/>
    <property type="molecule type" value="Genomic_DNA"/>
</dbReference>
<proteinExistence type="predicted"/>
<dbReference type="Proteomes" id="UP001057452">
    <property type="component" value="Chromosome 15"/>
</dbReference>
<sequence length="15" mass="1738">MTTFGIYYSPDIQTT</sequence>
<keyword evidence="2" id="KW-1185">Reference proteome</keyword>
<evidence type="ECO:0000313" key="1">
    <source>
        <dbReference type="EMBL" id="KAI4804657.1"/>
    </source>
</evidence>